<evidence type="ECO:0000256" key="4">
    <source>
        <dbReference type="PROSITE-ProRule" id="PRU00175"/>
    </source>
</evidence>
<feature type="transmembrane region" description="Helical" evidence="5">
    <location>
        <begin position="29"/>
        <end position="47"/>
    </location>
</feature>
<dbReference type="InterPro" id="IPR001965">
    <property type="entry name" value="Znf_PHD"/>
</dbReference>
<accession>C3Y8Y0</accession>
<dbReference type="InterPro" id="IPR013083">
    <property type="entry name" value="Znf_RING/FYVE/PHD"/>
</dbReference>
<feature type="domain" description="RING-type" evidence="6">
    <location>
        <begin position="79"/>
        <end position="124"/>
    </location>
</feature>
<keyword evidence="5" id="KW-1133">Transmembrane helix</keyword>
<evidence type="ECO:0000256" key="3">
    <source>
        <dbReference type="ARBA" id="ARBA00022833"/>
    </source>
</evidence>
<organism>
    <name type="scientific">Branchiostoma floridae</name>
    <name type="common">Florida lancelet</name>
    <name type="synonym">Amphioxus</name>
    <dbReference type="NCBI Taxonomy" id="7739"/>
    <lineage>
        <taxon>Eukaryota</taxon>
        <taxon>Metazoa</taxon>
        <taxon>Chordata</taxon>
        <taxon>Cephalochordata</taxon>
        <taxon>Leptocardii</taxon>
        <taxon>Amphioxiformes</taxon>
        <taxon>Branchiostomatidae</taxon>
        <taxon>Branchiostoma</taxon>
    </lineage>
</organism>
<dbReference type="PROSITE" id="PS50089">
    <property type="entry name" value="ZF_RING_2"/>
    <property type="match status" value="1"/>
</dbReference>
<dbReference type="GO" id="GO:0008270">
    <property type="term" value="F:zinc ion binding"/>
    <property type="evidence" value="ECO:0007669"/>
    <property type="project" value="UniProtKB-KW"/>
</dbReference>
<gene>
    <name evidence="7" type="ORF">BRAFLDRAFT_93592</name>
</gene>
<protein>
    <recommendedName>
        <fullName evidence="6">RING-type domain-containing protein</fullName>
    </recommendedName>
</protein>
<keyword evidence="5" id="KW-0812">Transmembrane</keyword>
<dbReference type="EMBL" id="GG666492">
    <property type="protein sequence ID" value="EEN63036.1"/>
    <property type="molecule type" value="Genomic_DNA"/>
</dbReference>
<keyword evidence="3" id="KW-0862">Zinc</keyword>
<evidence type="ECO:0000256" key="5">
    <source>
        <dbReference type="SAM" id="Phobius"/>
    </source>
</evidence>
<keyword evidence="2 4" id="KW-0863">Zinc-finger</keyword>
<feature type="transmembrane region" description="Helical" evidence="5">
    <location>
        <begin position="6"/>
        <end position="22"/>
    </location>
</feature>
<evidence type="ECO:0000256" key="1">
    <source>
        <dbReference type="ARBA" id="ARBA00022723"/>
    </source>
</evidence>
<dbReference type="SMART" id="SM00249">
    <property type="entry name" value="PHD"/>
    <property type="match status" value="1"/>
</dbReference>
<proteinExistence type="predicted"/>
<dbReference type="AlphaFoldDB" id="C3Y8Y0"/>
<keyword evidence="1" id="KW-0479">Metal-binding</keyword>
<reference evidence="7" key="1">
    <citation type="journal article" date="2008" name="Nature">
        <title>The amphioxus genome and the evolution of the chordate karyotype.</title>
        <authorList>
            <consortium name="US DOE Joint Genome Institute (JGI-PGF)"/>
            <person name="Putnam N.H."/>
            <person name="Butts T."/>
            <person name="Ferrier D.E.K."/>
            <person name="Furlong R.F."/>
            <person name="Hellsten U."/>
            <person name="Kawashima T."/>
            <person name="Robinson-Rechavi M."/>
            <person name="Shoguchi E."/>
            <person name="Terry A."/>
            <person name="Yu J.-K."/>
            <person name="Benito-Gutierrez E.L."/>
            <person name="Dubchak I."/>
            <person name="Garcia-Fernandez J."/>
            <person name="Gibson-Brown J.J."/>
            <person name="Grigoriev I.V."/>
            <person name="Horton A.C."/>
            <person name="de Jong P.J."/>
            <person name="Jurka J."/>
            <person name="Kapitonov V.V."/>
            <person name="Kohara Y."/>
            <person name="Kuroki Y."/>
            <person name="Lindquist E."/>
            <person name="Lucas S."/>
            <person name="Osoegawa K."/>
            <person name="Pennacchio L.A."/>
            <person name="Salamov A.A."/>
            <person name="Satou Y."/>
            <person name="Sauka-Spengler T."/>
            <person name="Schmutz J."/>
            <person name="Shin-I T."/>
            <person name="Toyoda A."/>
            <person name="Bronner-Fraser M."/>
            <person name="Fujiyama A."/>
            <person name="Holland L.Z."/>
            <person name="Holland P.W.H."/>
            <person name="Satoh N."/>
            <person name="Rokhsar D.S."/>
        </authorList>
    </citation>
    <scope>NUCLEOTIDE SEQUENCE [LARGE SCALE GENOMIC DNA]</scope>
    <source>
        <strain evidence="7">S238N-H82</strain>
        <tissue evidence="7">Testes</tissue>
    </source>
</reference>
<evidence type="ECO:0000259" key="6">
    <source>
        <dbReference type="PROSITE" id="PS50089"/>
    </source>
</evidence>
<name>C3Y8Y0_BRAFL</name>
<dbReference type="InterPro" id="IPR001841">
    <property type="entry name" value="Znf_RING"/>
</dbReference>
<sequence length="662" mass="75997">MLLETAQVILTLTGVVFYLFHHRRHLPNLIWRPYVLLLFGLGAVFLLKNTSKLLCFATWLFFVCLHYFKDLEKGNESECPICFEGLKTSFPYECIRCKKATHARCVVEYLEHSGEGSFRCPFCRKDLRVKKEELKLAIERFETLMGASEDNETLENAATENPPTTTPANRQGGKLLSLLSALKTITLVSIMVTFYGSYQLCYDSYRELPKDLKTFSRVFLEDAIQFVRGPMRSLAQKMYGLASIVIKFIKEGTTVKRIALWVLRTVRTVATCILNSSALDSLKKGAVDMLNFLVYTFPTLAHNFAREAYRIAKETVREILNSRFIAEVKEDIYILFSFTFRTFPTLVIRVVVAAWRSRTAEVFKQKTLDAIDFAFKTLPGLCRRIVYFLSVTIRQTLIVIWYSQFLSNTMNALRNVTNVLYEFMRVHGVYAYNNVLIPLAKVLYDLYWIICEALYKVVIFAFRTVLPIGISLCKDFCKWLRIKVPELLKMILSSSRLLWSYTSLVLREWWIAILNSQAWVAVATAAQYLKWAAINAVGIVHNLAMIAKRAAVVGLQLSRATVRKMTELLLTSKIVFAAIMHSHVVEHMIVPSVMYAGAKGRELAQSTAQYLHTYGPRVRESMLDAMWSAYNYDYNGVLHMVMESFRGVMRRVLYRDANAVKT</sequence>
<dbReference type="InterPro" id="IPR011011">
    <property type="entry name" value="Znf_FYVE_PHD"/>
</dbReference>
<evidence type="ECO:0000313" key="7">
    <source>
        <dbReference type="EMBL" id="EEN63036.1"/>
    </source>
</evidence>
<dbReference type="SUPFAM" id="SSF57903">
    <property type="entry name" value="FYVE/PHD zinc finger"/>
    <property type="match status" value="1"/>
</dbReference>
<evidence type="ECO:0000256" key="2">
    <source>
        <dbReference type="ARBA" id="ARBA00022771"/>
    </source>
</evidence>
<keyword evidence="5" id="KW-0472">Membrane</keyword>
<dbReference type="InParanoid" id="C3Y8Y0"/>
<dbReference type="Gene3D" id="3.30.40.10">
    <property type="entry name" value="Zinc/RING finger domain, C3HC4 (zinc finger)"/>
    <property type="match status" value="1"/>
</dbReference>